<comment type="catalytic activity">
    <reaction evidence="6">
        <text>N-terminal L-valyl-[protein] + acetyl-CoA = N-terminal N(alpha)-acetyl-L-valyl-[protein] + CoA + H(+)</text>
        <dbReference type="Rhea" id="RHEA:50508"/>
        <dbReference type="Rhea" id="RHEA-COMP:12705"/>
        <dbReference type="Rhea" id="RHEA-COMP:12706"/>
        <dbReference type="ChEBI" id="CHEBI:15378"/>
        <dbReference type="ChEBI" id="CHEBI:57287"/>
        <dbReference type="ChEBI" id="CHEBI:57288"/>
        <dbReference type="ChEBI" id="CHEBI:64741"/>
        <dbReference type="ChEBI" id="CHEBI:133371"/>
        <dbReference type="EC" id="2.3.1.255"/>
    </reaction>
</comment>
<evidence type="ECO:0000256" key="4">
    <source>
        <dbReference type="ARBA" id="ARBA00026110"/>
    </source>
</evidence>
<dbReference type="Proteomes" id="UP000035682">
    <property type="component" value="Unplaced"/>
</dbReference>
<evidence type="ECO:0000256" key="5">
    <source>
        <dbReference type="ARBA" id="ARBA00047491"/>
    </source>
</evidence>
<proteinExistence type="inferred from homology"/>
<reference evidence="13" key="2">
    <citation type="submission" date="2020-12" db="UniProtKB">
        <authorList>
            <consortium name="WormBaseParasite"/>
        </authorList>
    </citation>
    <scope>IDENTIFICATION</scope>
</reference>
<dbReference type="Gene3D" id="3.40.630.30">
    <property type="match status" value="1"/>
</dbReference>
<evidence type="ECO:0000256" key="8">
    <source>
        <dbReference type="ARBA" id="ARBA00048236"/>
    </source>
</evidence>
<evidence type="ECO:0000256" key="9">
    <source>
        <dbReference type="ARBA" id="ARBA00049266"/>
    </source>
</evidence>
<evidence type="ECO:0000256" key="2">
    <source>
        <dbReference type="ARBA" id="ARBA00023315"/>
    </source>
</evidence>
<protein>
    <recommendedName>
        <fullName evidence="4">N-terminal amino-acid N(alpha)-acetyltransferase NatA</fullName>
        <ecNumber evidence="4">2.3.1.255</ecNumber>
    </recommendedName>
</protein>
<keyword evidence="2" id="KW-0012">Acyltransferase</keyword>
<evidence type="ECO:0000256" key="10">
    <source>
        <dbReference type="ARBA" id="ARBA00049434"/>
    </source>
</evidence>
<dbReference type="GO" id="GO:1990189">
    <property type="term" value="F:protein N-terminal-serine acetyltransferase activity"/>
    <property type="evidence" value="ECO:0007669"/>
    <property type="project" value="TreeGrafter"/>
</dbReference>
<keyword evidence="12" id="KW-1185">Reference proteome</keyword>
<dbReference type="InterPro" id="IPR045047">
    <property type="entry name" value="Ard1-like"/>
</dbReference>
<sequence>MISIRHAEIEDLLAIQHCNQQCLPEHYKNNYLVYIMLCWPSLSYVAEDDKKLDENNDKKGLVVSLAVSLSYRRLGIAKKLMNFSIQALIDCYNATEIFLQVRKSNNIAIMFYKVKMNFKEEKIIEEYYADGEDAFLLSKDISDIKIF</sequence>
<name>A0A7I5TWH5_STRRB</name>
<dbReference type="AlphaFoldDB" id="A0A7I5TWH5"/>
<comment type="catalytic activity">
    <reaction evidence="8">
        <text>N-terminal L-alanyl-[protein] + acetyl-CoA = N-terminal N(alpha)-acetyl-L-alanyl-[protein] + CoA + H(+)</text>
        <dbReference type="Rhea" id="RHEA:50500"/>
        <dbReference type="Rhea" id="RHEA-COMP:12701"/>
        <dbReference type="Rhea" id="RHEA-COMP:12702"/>
        <dbReference type="ChEBI" id="CHEBI:15378"/>
        <dbReference type="ChEBI" id="CHEBI:57287"/>
        <dbReference type="ChEBI" id="CHEBI:57288"/>
        <dbReference type="ChEBI" id="CHEBI:64718"/>
        <dbReference type="ChEBI" id="CHEBI:83683"/>
        <dbReference type="EC" id="2.3.1.255"/>
    </reaction>
</comment>
<dbReference type="PANTHER" id="PTHR23091">
    <property type="entry name" value="N-TERMINAL ACETYLTRANSFERASE"/>
    <property type="match status" value="1"/>
</dbReference>
<dbReference type="InterPro" id="IPR000182">
    <property type="entry name" value="GNAT_dom"/>
</dbReference>
<evidence type="ECO:0000256" key="7">
    <source>
        <dbReference type="ARBA" id="ARBA00047954"/>
    </source>
</evidence>
<comment type="catalytic activity">
    <reaction evidence="10">
        <text>N-terminal L-threonyl-[protein] + acetyl-CoA = N-terminal N(alpha)-acetyl-L-threonyl-[protein] + CoA + H(+)</text>
        <dbReference type="Rhea" id="RHEA:50516"/>
        <dbReference type="Rhea" id="RHEA-COMP:12709"/>
        <dbReference type="Rhea" id="RHEA-COMP:12710"/>
        <dbReference type="ChEBI" id="CHEBI:15378"/>
        <dbReference type="ChEBI" id="CHEBI:57287"/>
        <dbReference type="ChEBI" id="CHEBI:57288"/>
        <dbReference type="ChEBI" id="CHEBI:64739"/>
        <dbReference type="ChEBI" id="CHEBI:133375"/>
        <dbReference type="EC" id="2.3.1.255"/>
    </reaction>
</comment>
<dbReference type="Pfam" id="PF00583">
    <property type="entry name" value="Acetyltransf_1"/>
    <property type="match status" value="1"/>
</dbReference>
<comment type="catalytic activity">
    <reaction evidence="9">
        <text>N-terminal L-cysteinyl-[protein] + acetyl-CoA = N-terminal N(alpha)-acetyl-L-cysteinyl-[protein] + CoA + H(+)</text>
        <dbReference type="Rhea" id="RHEA:50512"/>
        <dbReference type="Rhea" id="RHEA-COMP:12707"/>
        <dbReference type="Rhea" id="RHEA-COMP:12708"/>
        <dbReference type="ChEBI" id="CHEBI:15378"/>
        <dbReference type="ChEBI" id="CHEBI:57287"/>
        <dbReference type="ChEBI" id="CHEBI:57288"/>
        <dbReference type="ChEBI" id="CHEBI:65250"/>
        <dbReference type="ChEBI" id="CHEBI:133372"/>
        <dbReference type="EC" id="2.3.1.255"/>
    </reaction>
</comment>
<evidence type="ECO:0000313" key="12">
    <source>
        <dbReference type="Proteomes" id="UP000035682"/>
    </source>
</evidence>
<evidence type="ECO:0000259" key="11">
    <source>
        <dbReference type="PROSITE" id="PS51186"/>
    </source>
</evidence>
<organism evidence="12 13">
    <name type="scientific">Strongyloides ratti</name>
    <name type="common">Parasitic roundworm</name>
    <dbReference type="NCBI Taxonomy" id="34506"/>
    <lineage>
        <taxon>Eukaryota</taxon>
        <taxon>Metazoa</taxon>
        <taxon>Ecdysozoa</taxon>
        <taxon>Nematoda</taxon>
        <taxon>Chromadorea</taxon>
        <taxon>Rhabditida</taxon>
        <taxon>Tylenchina</taxon>
        <taxon>Panagrolaimomorpha</taxon>
        <taxon>Strongyloidoidea</taxon>
        <taxon>Strongyloididae</taxon>
        <taxon>Strongyloides</taxon>
    </lineage>
</organism>
<evidence type="ECO:0000256" key="1">
    <source>
        <dbReference type="ARBA" id="ARBA00022679"/>
    </source>
</evidence>
<feature type="domain" description="N-acetyltransferase" evidence="11">
    <location>
        <begin position="2"/>
        <end position="142"/>
    </location>
</feature>
<dbReference type="CDD" id="cd04301">
    <property type="entry name" value="NAT_SF"/>
    <property type="match status" value="1"/>
</dbReference>
<dbReference type="SUPFAM" id="SSF55729">
    <property type="entry name" value="Acyl-CoA N-acyltransferases (Nat)"/>
    <property type="match status" value="1"/>
</dbReference>
<reference evidence="12" key="1">
    <citation type="submission" date="2014-09" db="EMBL/GenBank/DDBJ databases">
        <authorList>
            <person name="Martin A.A."/>
        </authorList>
    </citation>
    <scope>NUCLEOTIDE SEQUENCE</scope>
    <source>
        <strain evidence="12">ED321</strain>
    </source>
</reference>
<comment type="catalytic activity">
    <reaction evidence="7">
        <text>N-terminal glycyl-[protein] + acetyl-CoA = N-terminal N(alpha)-acetylglycyl-[protein] + CoA + H(+)</text>
        <dbReference type="Rhea" id="RHEA:50496"/>
        <dbReference type="Rhea" id="RHEA-COMP:12666"/>
        <dbReference type="Rhea" id="RHEA-COMP:12700"/>
        <dbReference type="ChEBI" id="CHEBI:15378"/>
        <dbReference type="ChEBI" id="CHEBI:57287"/>
        <dbReference type="ChEBI" id="CHEBI:57288"/>
        <dbReference type="ChEBI" id="CHEBI:64723"/>
        <dbReference type="ChEBI" id="CHEBI:133369"/>
        <dbReference type="EC" id="2.3.1.255"/>
    </reaction>
</comment>
<dbReference type="GO" id="GO:0031415">
    <property type="term" value="C:NatA complex"/>
    <property type="evidence" value="ECO:0007669"/>
    <property type="project" value="InterPro"/>
</dbReference>
<comment type="similarity">
    <text evidence="3">Belongs to the acetyltransferase family. ARD1 subfamily.</text>
</comment>
<evidence type="ECO:0000313" key="13">
    <source>
        <dbReference type="WBParaSite" id="SRAE_2000408600b.1"/>
    </source>
</evidence>
<accession>A0A7I5TWH5</accession>
<dbReference type="PANTHER" id="PTHR23091:SF4">
    <property type="entry name" value="N-TERMINAL AMINO-ACID N(ALPHA)-ACETYLTRANSFERASE NATA"/>
    <property type="match status" value="1"/>
</dbReference>
<evidence type="ECO:0000256" key="6">
    <source>
        <dbReference type="ARBA" id="ARBA00047805"/>
    </source>
</evidence>
<dbReference type="EC" id="2.3.1.255" evidence="4"/>
<dbReference type="GO" id="GO:1990190">
    <property type="term" value="F:protein-N-terminal-glutamate acetyltransferase activity"/>
    <property type="evidence" value="ECO:0007669"/>
    <property type="project" value="TreeGrafter"/>
</dbReference>
<comment type="catalytic activity">
    <reaction evidence="5">
        <text>N-terminal L-seryl-[protein] + acetyl-CoA = N-terminal N(alpha)-acetyl-L-seryl-[protein] + CoA + H(+)</text>
        <dbReference type="Rhea" id="RHEA:50504"/>
        <dbReference type="Rhea" id="RHEA-COMP:12703"/>
        <dbReference type="Rhea" id="RHEA-COMP:12704"/>
        <dbReference type="ChEBI" id="CHEBI:15378"/>
        <dbReference type="ChEBI" id="CHEBI:57287"/>
        <dbReference type="ChEBI" id="CHEBI:57288"/>
        <dbReference type="ChEBI" id="CHEBI:64738"/>
        <dbReference type="ChEBI" id="CHEBI:83690"/>
        <dbReference type="EC" id="2.3.1.255"/>
    </reaction>
</comment>
<dbReference type="WBParaSite" id="SRAE_2000408600b.1">
    <property type="protein sequence ID" value="SRAE_2000408600b.1"/>
    <property type="gene ID" value="WBGene00264314"/>
</dbReference>
<dbReference type="OrthoDB" id="25586at2759"/>
<dbReference type="InterPro" id="IPR016181">
    <property type="entry name" value="Acyl_CoA_acyltransferase"/>
</dbReference>
<dbReference type="PROSITE" id="PS51186">
    <property type="entry name" value="GNAT"/>
    <property type="match status" value="1"/>
</dbReference>
<evidence type="ECO:0000256" key="3">
    <source>
        <dbReference type="ARBA" id="ARBA00025786"/>
    </source>
</evidence>
<keyword evidence="1" id="KW-0808">Transferase</keyword>
<gene>
    <name evidence="13" type="primary">SRAE_2000408600</name>
</gene>